<evidence type="ECO:0000256" key="6">
    <source>
        <dbReference type="ARBA" id="ARBA00022723"/>
    </source>
</evidence>
<dbReference type="PANTHER" id="PTHR33540:SF2">
    <property type="entry name" value="TRNA THREONYLCARBAMOYLADENOSINE BIOSYNTHESIS PROTEIN TSAE"/>
    <property type="match status" value="1"/>
</dbReference>
<keyword evidence="8" id="KW-0067">ATP-binding</keyword>
<dbReference type="RefSeq" id="WP_059757594.1">
    <property type="nucleotide sequence ID" value="NZ_LDUG01000036.1"/>
</dbReference>
<reference evidence="11 12" key="1">
    <citation type="journal article" date="2015" name="Appl. Environ. Microbiol.">
        <title>Aerobic and Anaerobic Thiosulfate Oxidation by a Cold-Adapted, Subglacial Chemoautotroph.</title>
        <authorList>
            <person name="Harrold Z.R."/>
            <person name="Skidmore M.L."/>
            <person name="Hamilton T.L."/>
            <person name="Desch L."/>
            <person name="Amada K."/>
            <person name="van Gelder W."/>
            <person name="Glover K."/>
            <person name="Roden E.E."/>
            <person name="Boyd E.S."/>
        </authorList>
    </citation>
    <scope>NUCLEOTIDE SEQUENCE [LARGE SCALE GENOMIC DNA]</scope>
    <source>
        <strain evidence="11 12">RG</strain>
    </source>
</reference>
<keyword evidence="6" id="KW-0479">Metal-binding</keyword>
<dbReference type="GO" id="GO:0005524">
    <property type="term" value="F:ATP binding"/>
    <property type="evidence" value="ECO:0007669"/>
    <property type="project" value="UniProtKB-KW"/>
</dbReference>
<evidence type="ECO:0000256" key="2">
    <source>
        <dbReference type="ARBA" id="ARBA00007599"/>
    </source>
</evidence>
<protein>
    <recommendedName>
        <fullName evidence="3">tRNA threonylcarbamoyladenosine biosynthesis protein TsaE</fullName>
    </recommendedName>
    <alternativeName>
        <fullName evidence="10">t(6)A37 threonylcarbamoyladenosine biosynthesis protein TsaE</fullName>
    </alternativeName>
</protein>
<keyword evidence="12" id="KW-1185">Reference proteome</keyword>
<dbReference type="PATRIC" id="fig|36861.3.peg.2465"/>
<evidence type="ECO:0000313" key="11">
    <source>
        <dbReference type="EMBL" id="KVW94361.1"/>
    </source>
</evidence>
<comment type="caution">
    <text evidence="11">The sequence shown here is derived from an EMBL/GenBank/DDBJ whole genome shotgun (WGS) entry which is preliminary data.</text>
</comment>
<name>A0A106BKW9_THIDE</name>
<accession>A0A106BKW9</accession>
<dbReference type="SUPFAM" id="SSF52540">
    <property type="entry name" value="P-loop containing nucleoside triphosphate hydrolases"/>
    <property type="match status" value="1"/>
</dbReference>
<evidence type="ECO:0000313" key="12">
    <source>
        <dbReference type="Proteomes" id="UP000064243"/>
    </source>
</evidence>
<evidence type="ECO:0000256" key="9">
    <source>
        <dbReference type="ARBA" id="ARBA00022842"/>
    </source>
</evidence>
<comment type="similarity">
    <text evidence="2">Belongs to the TsaE family.</text>
</comment>
<dbReference type="STRING" id="1123392.GCA_000376425_01124"/>
<proteinExistence type="inferred from homology"/>
<dbReference type="InterPro" id="IPR027417">
    <property type="entry name" value="P-loop_NTPase"/>
</dbReference>
<dbReference type="NCBIfam" id="TIGR00150">
    <property type="entry name" value="T6A_YjeE"/>
    <property type="match status" value="1"/>
</dbReference>
<comment type="subcellular location">
    <subcellularLocation>
        <location evidence="1">Cytoplasm</location>
    </subcellularLocation>
</comment>
<dbReference type="GO" id="GO:0046872">
    <property type="term" value="F:metal ion binding"/>
    <property type="evidence" value="ECO:0007669"/>
    <property type="project" value="UniProtKB-KW"/>
</dbReference>
<dbReference type="GO" id="GO:0005737">
    <property type="term" value="C:cytoplasm"/>
    <property type="evidence" value="ECO:0007669"/>
    <property type="project" value="UniProtKB-SubCell"/>
</dbReference>
<evidence type="ECO:0000256" key="10">
    <source>
        <dbReference type="ARBA" id="ARBA00032441"/>
    </source>
</evidence>
<keyword evidence="4" id="KW-0963">Cytoplasm</keyword>
<keyword evidence="11" id="KW-0808">Transferase</keyword>
<keyword evidence="7" id="KW-0547">Nucleotide-binding</keyword>
<dbReference type="GO" id="GO:0002949">
    <property type="term" value="P:tRNA threonylcarbamoyladenosine modification"/>
    <property type="evidence" value="ECO:0007669"/>
    <property type="project" value="InterPro"/>
</dbReference>
<dbReference type="InterPro" id="IPR003442">
    <property type="entry name" value="T6A_TsaE"/>
</dbReference>
<dbReference type="Gene3D" id="3.40.50.300">
    <property type="entry name" value="P-loop containing nucleotide triphosphate hydrolases"/>
    <property type="match status" value="1"/>
</dbReference>
<evidence type="ECO:0000256" key="1">
    <source>
        <dbReference type="ARBA" id="ARBA00004496"/>
    </source>
</evidence>
<keyword evidence="5" id="KW-0819">tRNA processing</keyword>
<sequence>MHTVDDTVRCRRHLPDEAATLAFGAQLARELIPGMTFYLEGDLGAGKTTLVRGLLRALGHGGRVKSPTYTLAEIYSLPAFELYHFDLYRMHDPREWLDAGFRDISDGQAVSLIEWPEKAAGWLPPPDVIIRLTIADEAREIECEARSPRGAHYLESFCTLC</sequence>
<organism evidence="11 12">
    <name type="scientific">Thiobacillus denitrificans</name>
    <dbReference type="NCBI Taxonomy" id="36861"/>
    <lineage>
        <taxon>Bacteria</taxon>
        <taxon>Pseudomonadati</taxon>
        <taxon>Pseudomonadota</taxon>
        <taxon>Betaproteobacteria</taxon>
        <taxon>Nitrosomonadales</taxon>
        <taxon>Thiobacillaceae</taxon>
        <taxon>Thiobacillus</taxon>
    </lineage>
</organism>
<gene>
    <name evidence="11" type="ORF">ABW22_13380</name>
</gene>
<evidence type="ECO:0000256" key="7">
    <source>
        <dbReference type="ARBA" id="ARBA00022741"/>
    </source>
</evidence>
<dbReference type="GO" id="GO:0016740">
    <property type="term" value="F:transferase activity"/>
    <property type="evidence" value="ECO:0007669"/>
    <property type="project" value="UniProtKB-KW"/>
</dbReference>
<dbReference type="Proteomes" id="UP000064243">
    <property type="component" value="Unassembled WGS sequence"/>
</dbReference>
<dbReference type="EMBL" id="LDUG01000036">
    <property type="protein sequence ID" value="KVW94361.1"/>
    <property type="molecule type" value="Genomic_DNA"/>
</dbReference>
<dbReference type="PANTHER" id="PTHR33540">
    <property type="entry name" value="TRNA THREONYLCARBAMOYLADENOSINE BIOSYNTHESIS PROTEIN TSAE"/>
    <property type="match status" value="1"/>
</dbReference>
<evidence type="ECO:0000256" key="4">
    <source>
        <dbReference type="ARBA" id="ARBA00022490"/>
    </source>
</evidence>
<evidence type="ECO:0000256" key="3">
    <source>
        <dbReference type="ARBA" id="ARBA00019010"/>
    </source>
</evidence>
<evidence type="ECO:0000256" key="8">
    <source>
        <dbReference type="ARBA" id="ARBA00022840"/>
    </source>
</evidence>
<evidence type="ECO:0000256" key="5">
    <source>
        <dbReference type="ARBA" id="ARBA00022694"/>
    </source>
</evidence>
<keyword evidence="9" id="KW-0460">Magnesium</keyword>
<dbReference type="OrthoDB" id="9800307at2"/>
<dbReference type="AlphaFoldDB" id="A0A106BKW9"/>
<dbReference type="Pfam" id="PF02367">
    <property type="entry name" value="TsaE"/>
    <property type="match status" value="1"/>
</dbReference>